<dbReference type="KEGG" id="fgi:OP10G_3413"/>
<dbReference type="STRING" id="661478.OP10G_3413"/>
<gene>
    <name evidence="1" type="ORF">OP10G_3413</name>
</gene>
<keyword evidence="2" id="KW-1185">Reference proteome</keyword>
<evidence type="ECO:0000313" key="2">
    <source>
        <dbReference type="Proteomes" id="UP000027982"/>
    </source>
</evidence>
<protein>
    <submittedName>
        <fullName evidence="1">Uncharacterized protein</fullName>
    </submittedName>
</protein>
<dbReference type="SUPFAM" id="SSF51161">
    <property type="entry name" value="Trimeric LpxA-like enzymes"/>
    <property type="match status" value="1"/>
</dbReference>
<reference evidence="1 2" key="1">
    <citation type="journal article" date="2014" name="PLoS ONE">
        <title>The first complete genome sequence of the class fimbriimonadia in the phylum armatimonadetes.</title>
        <authorList>
            <person name="Hu Z.Y."/>
            <person name="Wang Y.Z."/>
            <person name="Im W.T."/>
            <person name="Wang S.Y."/>
            <person name="Zhao G.P."/>
            <person name="Zheng H.J."/>
            <person name="Quan Z.X."/>
        </authorList>
    </citation>
    <scope>NUCLEOTIDE SEQUENCE [LARGE SCALE GENOMIC DNA]</scope>
    <source>
        <strain evidence="1">Gsoil 348</strain>
    </source>
</reference>
<evidence type="ECO:0000313" key="1">
    <source>
        <dbReference type="EMBL" id="AIE86781.1"/>
    </source>
</evidence>
<dbReference type="AlphaFoldDB" id="A0A068NTK8"/>
<dbReference type="eggNOG" id="ENOG5033KCH">
    <property type="taxonomic scope" value="Bacteria"/>
</dbReference>
<accession>A0A068NTK8</accession>
<dbReference type="InterPro" id="IPR011004">
    <property type="entry name" value="Trimer_LpxA-like_sf"/>
</dbReference>
<organism evidence="1 2">
    <name type="scientific">Fimbriimonas ginsengisoli Gsoil 348</name>
    <dbReference type="NCBI Taxonomy" id="661478"/>
    <lineage>
        <taxon>Bacteria</taxon>
        <taxon>Bacillati</taxon>
        <taxon>Armatimonadota</taxon>
        <taxon>Fimbriimonadia</taxon>
        <taxon>Fimbriimonadales</taxon>
        <taxon>Fimbriimonadaceae</taxon>
        <taxon>Fimbriimonas</taxon>
    </lineage>
</organism>
<dbReference type="Gene3D" id="2.160.10.10">
    <property type="entry name" value="Hexapeptide repeat proteins"/>
    <property type="match status" value="2"/>
</dbReference>
<dbReference type="Proteomes" id="UP000027982">
    <property type="component" value="Chromosome"/>
</dbReference>
<dbReference type="EMBL" id="CP007139">
    <property type="protein sequence ID" value="AIE86781.1"/>
    <property type="molecule type" value="Genomic_DNA"/>
</dbReference>
<dbReference type="HOGENOM" id="CLU_085364_0_0_0"/>
<proteinExistence type="predicted"/>
<name>A0A068NTK8_FIMGI</name>
<sequence length="245" mass="26466">MAYAFMFCILAGVLSLPHRKGVVAGKFPRDVRHPVYFHRRMHGLCWTSLYYFKPVYYLCLTIPTLKRATFRLFGYRGSLDFTAYPDTWIRDLPLLSIGKGVYLSNRATIGTNIATRNGSIVVSGITIDDGALIGHLSMLAPGVHVGKQAEIGVGCGVGLQVELGDRAYIGPCCAIDSGASFLEESSVGAMSYVGKRTVVGAGVSVPSGALLPSRQKITPETDLEQYVSSATVKKLKPKDLEQSSV</sequence>